<evidence type="ECO:0000313" key="2">
    <source>
        <dbReference type="EMBL" id="ATN42479.1"/>
    </source>
</evidence>
<keyword evidence="1" id="KW-0472">Membrane</keyword>
<proteinExistence type="predicted"/>
<protein>
    <submittedName>
        <fullName evidence="2">ATP synthase F0 subunit 8</fullName>
    </submittedName>
</protein>
<gene>
    <name evidence="2" type="primary">atp8</name>
</gene>
<dbReference type="EMBL" id="MF431590">
    <property type="protein sequence ID" value="ATN42479.1"/>
    <property type="molecule type" value="Genomic_DNA"/>
</dbReference>
<keyword evidence="1" id="KW-0812">Transmembrane</keyword>
<dbReference type="AlphaFoldDB" id="A0A343LDQ4"/>
<keyword evidence="1" id="KW-1133">Transmembrane helix</keyword>
<geneLocation type="mitochondrion" evidence="2"/>
<organism evidence="2">
    <name type="scientific">Calophya californica</name>
    <dbReference type="NCBI Taxonomy" id="2047826"/>
    <lineage>
        <taxon>Eukaryota</taxon>
        <taxon>Metazoa</taxon>
        <taxon>Ecdysozoa</taxon>
        <taxon>Arthropoda</taxon>
        <taxon>Hexapoda</taxon>
        <taxon>Insecta</taxon>
        <taxon>Pterygota</taxon>
        <taxon>Neoptera</taxon>
        <taxon>Paraneoptera</taxon>
        <taxon>Hemiptera</taxon>
        <taxon>Sternorrhyncha</taxon>
        <taxon>Psylloidea</taxon>
        <taxon>Calophyidae</taxon>
        <taxon>Calophya</taxon>
    </lineage>
</organism>
<sequence length="47" mass="5717">MSPLPWTLIMIFTMITLGLVSMMIHFYFKNMSDQNYKIKTNLFKIKW</sequence>
<dbReference type="GeneID" id="34948783"/>
<accession>A0A343LDQ4</accession>
<feature type="transmembrane region" description="Helical" evidence="1">
    <location>
        <begin position="6"/>
        <end position="28"/>
    </location>
</feature>
<reference evidence="2" key="1">
    <citation type="submission" date="2017-07" db="EMBL/GenBank/DDBJ databases">
        <authorList>
            <person name="Sun Z.S."/>
            <person name="Albrecht U."/>
            <person name="Echele G."/>
            <person name="Lee C.C."/>
        </authorList>
    </citation>
    <scope>NUCLEOTIDE SEQUENCE</scope>
</reference>
<keyword evidence="2" id="KW-0496">Mitochondrion</keyword>
<name>A0A343LDQ4_9HEMI</name>
<dbReference type="RefSeq" id="YP_009442187.1">
    <property type="nucleotide sequence ID" value="NC_036302.1"/>
</dbReference>
<evidence type="ECO:0000256" key="1">
    <source>
        <dbReference type="SAM" id="Phobius"/>
    </source>
</evidence>